<proteinExistence type="predicted"/>
<dbReference type="PANTHER" id="PTHR36486:SF2">
    <property type="entry name" value="OS01G0977800 PROTEIN"/>
    <property type="match status" value="1"/>
</dbReference>
<evidence type="ECO:0000256" key="4">
    <source>
        <dbReference type="SAM" id="MobiDB-lite"/>
    </source>
</evidence>
<evidence type="ECO:0000313" key="6">
    <source>
        <dbReference type="Proteomes" id="UP001457282"/>
    </source>
</evidence>
<dbReference type="AlphaFoldDB" id="A0AAW1XWL8"/>
<evidence type="ECO:0000256" key="2">
    <source>
        <dbReference type="ARBA" id="ARBA00022771"/>
    </source>
</evidence>
<keyword evidence="2" id="KW-0863">Zinc-finger</keyword>
<comment type="caution">
    <text evidence="5">The sequence shown here is derived from an EMBL/GenBank/DDBJ whole genome shotgun (WGS) entry which is preliminary data.</text>
</comment>
<dbReference type="GO" id="GO:0008270">
    <property type="term" value="F:zinc ion binding"/>
    <property type="evidence" value="ECO:0007669"/>
    <property type="project" value="UniProtKB-KW"/>
</dbReference>
<dbReference type="PANTHER" id="PTHR36486">
    <property type="entry name" value="OS01G0977800 PROTEIN"/>
    <property type="match status" value="1"/>
</dbReference>
<keyword evidence="3" id="KW-0862">Zinc</keyword>
<dbReference type="InterPro" id="IPR053057">
    <property type="entry name" value="XLG_GTP-binding"/>
</dbReference>
<reference evidence="5 6" key="1">
    <citation type="journal article" date="2023" name="G3 (Bethesda)">
        <title>A chromosome-length genome assembly and annotation of blackberry (Rubus argutus, cv. 'Hillquist').</title>
        <authorList>
            <person name="Bruna T."/>
            <person name="Aryal R."/>
            <person name="Dudchenko O."/>
            <person name="Sargent D.J."/>
            <person name="Mead D."/>
            <person name="Buti M."/>
            <person name="Cavallini A."/>
            <person name="Hytonen T."/>
            <person name="Andres J."/>
            <person name="Pham M."/>
            <person name="Weisz D."/>
            <person name="Mascagni F."/>
            <person name="Usai G."/>
            <person name="Natali L."/>
            <person name="Bassil N."/>
            <person name="Fernandez G.E."/>
            <person name="Lomsadze A."/>
            <person name="Armour M."/>
            <person name="Olukolu B."/>
            <person name="Poorten T."/>
            <person name="Britton C."/>
            <person name="Davik J."/>
            <person name="Ashrafi H."/>
            <person name="Aiden E.L."/>
            <person name="Borodovsky M."/>
            <person name="Worthington M."/>
        </authorList>
    </citation>
    <scope>NUCLEOTIDE SEQUENCE [LARGE SCALE GENOMIC DNA]</scope>
    <source>
        <strain evidence="5">PI 553951</strain>
    </source>
</reference>
<dbReference type="SUPFAM" id="SSF57903">
    <property type="entry name" value="FYVE/PHD zinc finger"/>
    <property type="match status" value="1"/>
</dbReference>
<evidence type="ECO:0000256" key="3">
    <source>
        <dbReference type="ARBA" id="ARBA00022833"/>
    </source>
</evidence>
<gene>
    <name evidence="5" type="ORF">M0R45_017615</name>
</gene>
<dbReference type="InterPro" id="IPR011011">
    <property type="entry name" value="Znf_FYVE_PHD"/>
</dbReference>
<organism evidence="5 6">
    <name type="scientific">Rubus argutus</name>
    <name type="common">Southern blackberry</name>
    <dbReference type="NCBI Taxonomy" id="59490"/>
    <lineage>
        <taxon>Eukaryota</taxon>
        <taxon>Viridiplantae</taxon>
        <taxon>Streptophyta</taxon>
        <taxon>Embryophyta</taxon>
        <taxon>Tracheophyta</taxon>
        <taxon>Spermatophyta</taxon>
        <taxon>Magnoliopsida</taxon>
        <taxon>eudicotyledons</taxon>
        <taxon>Gunneridae</taxon>
        <taxon>Pentapetalae</taxon>
        <taxon>rosids</taxon>
        <taxon>fabids</taxon>
        <taxon>Rosales</taxon>
        <taxon>Rosaceae</taxon>
        <taxon>Rosoideae</taxon>
        <taxon>Rosoideae incertae sedis</taxon>
        <taxon>Rubus</taxon>
    </lineage>
</organism>
<name>A0AAW1XWL8_RUBAR</name>
<dbReference type="EMBL" id="JBEDUW010000003">
    <property type="protein sequence ID" value="KAK9940984.1"/>
    <property type="molecule type" value="Genomic_DNA"/>
</dbReference>
<protein>
    <submittedName>
        <fullName evidence="5">Uncharacterized protein</fullName>
    </submittedName>
</protein>
<feature type="compositionally biased region" description="Low complexity" evidence="4">
    <location>
        <begin position="288"/>
        <end position="329"/>
    </location>
</feature>
<feature type="region of interest" description="Disordered" evidence="4">
    <location>
        <begin position="267"/>
        <end position="337"/>
    </location>
</feature>
<evidence type="ECO:0000313" key="5">
    <source>
        <dbReference type="EMBL" id="KAK9940984.1"/>
    </source>
</evidence>
<sequence>MGDKATLAKARKELEDLYEGIPDDSVNLTFQDFADLSISATADKRKPTHTLEPISKLKSPKSLAKLPSLDFNRALQASKNNHRINDDVVDHYNHHLPHQNNHHHLDANSHRGHAAPGGHRYGGGDHHGGHQGHNLNHHMMSSHGGVEMSSISMASNTYDHHDVNSVSLASNAMHQQDRSGRRRPGVPHSNICTICSTYIYIFRHRCLVCGRVYCRHCVMVGMGEMTEGRKCVECLGRRFSHRYIQRAGKVGCLSRYPSEVKQAELKWAEKGPRRNGGNGPYGDSTMGTPRSKSPVTPRTPRTPIRAHIPPSSPGPHSFVTSSSFSPYSSTHHHHLPF</sequence>
<dbReference type="Proteomes" id="UP001457282">
    <property type="component" value="Unassembled WGS sequence"/>
</dbReference>
<accession>A0AAW1XWL8</accession>
<keyword evidence="6" id="KW-1185">Reference proteome</keyword>
<keyword evidence="1" id="KW-0479">Metal-binding</keyword>
<evidence type="ECO:0000256" key="1">
    <source>
        <dbReference type="ARBA" id="ARBA00022723"/>
    </source>
</evidence>